<dbReference type="Proteomes" id="UP000799770">
    <property type="component" value="Unassembled WGS sequence"/>
</dbReference>
<dbReference type="AlphaFoldDB" id="A0A6A5YGB8"/>
<sequence>MANPRLDVADVARYRRVPNEILVEIFYHLFASMDDPIVDYMTFKKKKGFNWLLCLSKEVSTIVLEAYYRSQYFIFVKTLTQDSCQLRGMGLMLPPTHVRHFLRRMNIMLVLSNVCPDHGSGKRPVADVNDLLKHGEGWKTLKFLTDSNVGFSCLQHLSLHLCPTFAFTETWNTEGSRRPNDLYDLIRQANITVRADKIYLYWYSFQMRPRYSLPAIKFQAKTGALQGPLSTENGCAKLDYGPRVRLWSTSLCCDAVWIRSIT</sequence>
<evidence type="ECO:0000313" key="2">
    <source>
        <dbReference type="Proteomes" id="UP000799770"/>
    </source>
</evidence>
<proteinExistence type="predicted"/>
<accession>A0A6A5YGB8</accession>
<evidence type="ECO:0008006" key="3">
    <source>
        <dbReference type="Google" id="ProtNLM"/>
    </source>
</evidence>
<dbReference type="OrthoDB" id="3682830at2759"/>
<dbReference type="EMBL" id="ML977366">
    <property type="protein sequence ID" value="KAF2106115.1"/>
    <property type="molecule type" value="Genomic_DNA"/>
</dbReference>
<organism evidence="1 2">
    <name type="scientific">Lophiotrema nucula</name>
    <dbReference type="NCBI Taxonomy" id="690887"/>
    <lineage>
        <taxon>Eukaryota</taxon>
        <taxon>Fungi</taxon>
        <taxon>Dikarya</taxon>
        <taxon>Ascomycota</taxon>
        <taxon>Pezizomycotina</taxon>
        <taxon>Dothideomycetes</taxon>
        <taxon>Pleosporomycetidae</taxon>
        <taxon>Pleosporales</taxon>
        <taxon>Lophiotremataceae</taxon>
        <taxon>Lophiotrema</taxon>
    </lineage>
</organism>
<reference evidence="1" key="1">
    <citation type="journal article" date="2020" name="Stud. Mycol.">
        <title>101 Dothideomycetes genomes: a test case for predicting lifestyles and emergence of pathogens.</title>
        <authorList>
            <person name="Haridas S."/>
            <person name="Albert R."/>
            <person name="Binder M."/>
            <person name="Bloem J."/>
            <person name="Labutti K."/>
            <person name="Salamov A."/>
            <person name="Andreopoulos B."/>
            <person name="Baker S."/>
            <person name="Barry K."/>
            <person name="Bills G."/>
            <person name="Bluhm B."/>
            <person name="Cannon C."/>
            <person name="Castanera R."/>
            <person name="Culley D."/>
            <person name="Daum C."/>
            <person name="Ezra D."/>
            <person name="Gonzalez J."/>
            <person name="Henrissat B."/>
            <person name="Kuo A."/>
            <person name="Liang C."/>
            <person name="Lipzen A."/>
            <person name="Lutzoni F."/>
            <person name="Magnuson J."/>
            <person name="Mondo S."/>
            <person name="Nolan M."/>
            <person name="Ohm R."/>
            <person name="Pangilinan J."/>
            <person name="Park H.-J."/>
            <person name="Ramirez L."/>
            <person name="Alfaro M."/>
            <person name="Sun H."/>
            <person name="Tritt A."/>
            <person name="Yoshinaga Y."/>
            <person name="Zwiers L.-H."/>
            <person name="Turgeon B."/>
            <person name="Goodwin S."/>
            <person name="Spatafora J."/>
            <person name="Crous P."/>
            <person name="Grigoriev I."/>
        </authorList>
    </citation>
    <scope>NUCLEOTIDE SEQUENCE</scope>
    <source>
        <strain evidence="1">CBS 627.86</strain>
    </source>
</reference>
<evidence type="ECO:0000313" key="1">
    <source>
        <dbReference type="EMBL" id="KAF2106115.1"/>
    </source>
</evidence>
<protein>
    <recommendedName>
        <fullName evidence="3">F-box domain-containing protein</fullName>
    </recommendedName>
</protein>
<name>A0A6A5YGB8_9PLEO</name>
<keyword evidence="2" id="KW-1185">Reference proteome</keyword>
<gene>
    <name evidence="1" type="ORF">BDV96DRAFT_654988</name>
</gene>